<reference evidence="17 18" key="1">
    <citation type="journal article" date="2024" name="Insects">
        <title>An Improved Chromosome-Level Genome Assembly of the Firefly Pyrocoelia pectoralis.</title>
        <authorList>
            <person name="Fu X."/>
            <person name="Meyer-Rochow V.B."/>
            <person name="Ballantyne L."/>
            <person name="Zhu X."/>
        </authorList>
    </citation>
    <scope>NUCLEOTIDE SEQUENCE [LARGE SCALE GENOMIC DNA]</scope>
    <source>
        <strain evidence="17">XCY_ONT2</strain>
    </source>
</reference>
<keyword evidence="6" id="KW-0698">rRNA processing</keyword>
<evidence type="ECO:0000256" key="15">
    <source>
        <dbReference type="SAM" id="Coils"/>
    </source>
</evidence>
<evidence type="ECO:0000256" key="2">
    <source>
        <dbReference type="ARBA" id="ARBA00004604"/>
    </source>
</evidence>
<evidence type="ECO:0000256" key="3">
    <source>
        <dbReference type="ARBA" id="ARBA00007466"/>
    </source>
</evidence>
<accession>A0AAN7ZMK3</accession>
<evidence type="ECO:0000313" key="18">
    <source>
        <dbReference type="Proteomes" id="UP001329430"/>
    </source>
</evidence>
<dbReference type="Pfam" id="PF04147">
    <property type="entry name" value="Nop14"/>
    <property type="match status" value="1"/>
</dbReference>
<sequence>MAKTKNKKKNLAERISDKKKSKNVKSLNPFEVHINKEKIKVLGRKLKNDRGLPGVSKAKALKKRKGTLLQEFKLMNKSNKFVDKRIGERNIGLSEDERAMARYAAVRFKAHKKTSIFNLANDEVLTHKGQTLNEIEKFDNPKSDDESIDNEETGKLESDFVEDAHFGGGVLTKTGNEGFKSHKDLINQLIAESKKRKAEKQRAKEQTLELTEKLDEEWKDLIPLVNTSFKRPNETKVDEKSDVDDYDKIMKELKNQPRGQASDRLKTQDEIAREEKDKLEQLEKERLSRMRGVFVDEKVSVPKHRSADDLDDDFAYDFEPVVTLSYNEKGESNVIVEKEMEVETNGVEDEVSAESEAEEEEEEEEEADSEDDLSDLKEEDSGSDEEMSGNSEVGDEKGVIMNDVKADLLVRKEMMEKAREELPYTFTLPNSYEELYETLHNKSAEHHCVILERMIKCNHPSLGEANKETLALLFVYLLQYIDDLNLSGDIVNCFKIFKFLVPQLFDLAMLNQDNAQQAIAEVIKEKQKDYRKNKKNYPSLNVLLFLKIVSCLFPTSDFRHPVVTPTIVFIDQMLHHCRLRSRKDIAYGLFLVTLISEFTVLSKRYLPSAIKFLAGVLHMAIPKTGVKLIKVLPPFRSLSTHLVIHNKQIEPSSTTTCKLEPSDLIESDISDDFKLRSIQVTLRLVSEFNENFQDLPSCREIFCIIKDYLQQIPPTNCTSDLKKTIDDLTDKLSLNYDKKLYYIVMQASKPKALRLYEPNIQKVYDVKNRKIMSKEKMERVKLLHKIKMEKKGALREIRRDKAFLGRLKIKERIESDKLRQEKVKRIFAEANVQQSELNTMDKKNQHVKIPERTKLTVMERVPQFPPGIKPPKMQKRLRYMRGEEMIHNFLLHEQYGIMALGGGRLKYQHFDVMRLGIGRKMDTQRMFAVWRVDAPWQPVTKRGQGQRLGGGKGAIDHYVTPIKAGRIILEFGGKCEFDEVKDFLQKIAEKLPFKAMAVSHEMLQEMRKKELEAEANNLNPYTMKYVIQNNMGGCQNWLSPFDFKWFCKHV</sequence>
<dbReference type="InterPro" id="IPR036920">
    <property type="entry name" value="Ribosomal_uL16_sf"/>
</dbReference>
<feature type="coiled-coil region" evidence="15">
    <location>
        <begin position="236"/>
        <end position="285"/>
    </location>
</feature>
<feature type="compositionally biased region" description="Acidic residues" evidence="16">
    <location>
        <begin position="342"/>
        <end position="373"/>
    </location>
</feature>
<keyword evidence="7" id="KW-0809">Transit peptide</keyword>
<evidence type="ECO:0000256" key="13">
    <source>
        <dbReference type="ARBA" id="ARBA00035302"/>
    </source>
</evidence>
<evidence type="ECO:0000256" key="4">
    <source>
        <dbReference type="ARBA" id="ARBA00008931"/>
    </source>
</evidence>
<dbReference type="GO" id="GO:0003735">
    <property type="term" value="F:structural constituent of ribosome"/>
    <property type="evidence" value="ECO:0007669"/>
    <property type="project" value="InterPro"/>
</dbReference>
<keyword evidence="5" id="KW-0690">Ribosome biogenesis</keyword>
<keyword evidence="11" id="KW-0687">Ribonucleoprotein</keyword>
<evidence type="ECO:0000256" key="9">
    <source>
        <dbReference type="ARBA" id="ARBA00023128"/>
    </source>
</evidence>
<dbReference type="EMBL" id="JAVRBK010000004">
    <property type="protein sequence ID" value="KAK5644453.1"/>
    <property type="molecule type" value="Genomic_DNA"/>
</dbReference>
<dbReference type="PANTHER" id="PTHR23183">
    <property type="entry name" value="NOP14"/>
    <property type="match status" value="1"/>
</dbReference>
<name>A0AAN7ZMK3_9COLE</name>
<evidence type="ECO:0000256" key="7">
    <source>
        <dbReference type="ARBA" id="ARBA00022946"/>
    </source>
</evidence>
<dbReference type="GO" id="GO:0030490">
    <property type="term" value="P:maturation of SSU-rRNA"/>
    <property type="evidence" value="ECO:0007669"/>
    <property type="project" value="TreeGrafter"/>
</dbReference>
<dbReference type="GO" id="GO:0006412">
    <property type="term" value="P:translation"/>
    <property type="evidence" value="ECO:0007669"/>
    <property type="project" value="InterPro"/>
</dbReference>
<dbReference type="Pfam" id="PF00252">
    <property type="entry name" value="Ribosomal_L16"/>
    <property type="match status" value="1"/>
</dbReference>
<evidence type="ECO:0000256" key="14">
    <source>
        <dbReference type="ARBA" id="ARBA00035440"/>
    </source>
</evidence>
<keyword evidence="18" id="KW-1185">Reference proteome</keyword>
<organism evidence="17 18">
    <name type="scientific">Pyrocoelia pectoralis</name>
    <dbReference type="NCBI Taxonomy" id="417401"/>
    <lineage>
        <taxon>Eukaryota</taxon>
        <taxon>Metazoa</taxon>
        <taxon>Ecdysozoa</taxon>
        <taxon>Arthropoda</taxon>
        <taxon>Hexapoda</taxon>
        <taxon>Insecta</taxon>
        <taxon>Pterygota</taxon>
        <taxon>Neoptera</taxon>
        <taxon>Endopterygota</taxon>
        <taxon>Coleoptera</taxon>
        <taxon>Polyphaga</taxon>
        <taxon>Elateriformia</taxon>
        <taxon>Elateroidea</taxon>
        <taxon>Lampyridae</taxon>
        <taxon>Lampyrinae</taxon>
        <taxon>Pyrocoelia</taxon>
    </lineage>
</organism>
<dbReference type="PANTHER" id="PTHR23183:SF0">
    <property type="entry name" value="NUCLEOLAR PROTEIN 14"/>
    <property type="match status" value="1"/>
</dbReference>
<feature type="region of interest" description="Disordered" evidence="16">
    <location>
        <begin position="1"/>
        <end position="29"/>
    </location>
</feature>
<dbReference type="InterPro" id="IPR016180">
    <property type="entry name" value="Ribosomal_uL16_dom"/>
</dbReference>
<dbReference type="GO" id="GO:0005840">
    <property type="term" value="C:ribosome"/>
    <property type="evidence" value="ECO:0007669"/>
    <property type="project" value="UniProtKB-KW"/>
</dbReference>
<keyword evidence="15" id="KW-0175">Coiled coil</keyword>
<dbReference type="Proteomes" id="UP001329430">
    <property type="component" value="Chromosome 4"/>
</dbReference>
<dbReference type="InterPro" id="IPR047873">
    <property type="entry name" value="Ribosomal_uL16"/>
</dbReference>
<dbReference type="AlphaFoldDB" id="A0AAN7ZMK3"/>
<dbReference type="GO" id="GO:0032040">
    <property type="term" value="C:small-subunit processome"/>
    <property type="evidence" value="ECO:0007669"/>
    <property type="project" value="InterPro"/>
</dbReference>
<gene>
    <name evidence="17" type="ORF">RI129_005753</name>
</gene>
<comment type="similarity">
    <text evidence="3">Belongs to the NOP14 family.</text>
</comment>
<keyword evidence="10" id="KW-0539">Nucleus</keyword>
<proteinExistence type="inferred from homology"/>
<evidence type="ECO:0000256" key="6">
    <source>
        <dbReference type="ARBA" id="ARBA00022552"/>
    </source>
</evidence>
<evidence type="ECO:0000256" key="11">
    <source>
        <dbReference type="ARBA" id="ARBA00023274"/>
    </source>
</evidence>
<comment type="function">
    <text evidence="12">Involved in nucleolar processing of pre-18S ribosomal RNA. Has a role in the nuclear export of 40S pre-ribosomal subunit to the cytoplasm.</text>
</comment>
<evidence type="ECO:0000256" key="10">
    <source>
        <dbReference type="ARBA" id="ARBA00023242"/>
    </source>
</evidence>
<dbReference type="FunFam" id="3.90.1170.10:FF:000005">
    <property type="entry name" value="39S ribosomal protein L16, mitochondrial"/>
    <property type="match status" value="1"/>
</dbReference>
<dbReference type="GO" id="GO:0005743">
    <property type="term" value="C:mitochondrial inner membrane"/>
    <property type="evidence" value="ECO:0007669"/>
    <property type="project" value="UniProtKB-ARBA"/>
</dbReference>
<comment type="caution">
    <text evidence="17">The sequence shown here is derived from an EMBL/GenBank/DDBJ whole genome shotgun (WGS) entry which is preliminary data.</text>
</comment>
<evidence type="ECO:0000256" key="12">
    <source>
        <dbReference type="ARBA" id="ARBA00024695"/>
    </source>
</evidence>
<keyword evidence="8" id="KW-0689">Ribosomal protein</keyword>
<evidence type="ECO:0000256" key="1">
    <source>
        <dbReference type="ARBA" id="ARBA00004173"/>
    </source>
</evidence>
<keyword evidence="9" id="KW-0496">Mitochondrion</keyword>
<evidence type="ECO:0000256" key="8">
    <source>
        <dbReference type="ARBA" id="ARBA00022980"/>
    </source>
</evidence>
<dbReference type="GO" id="GO:0030692">
    <property type="term" value="C:Noc4p-Nop14p complex"/>
    <property type="evidence" value="ECO:0007669"/>
    <property type="project" value="TreeGrafter"/>
</dbReference>
<evidence type="ECO:0000256" key="5">
    <source>
        <dbReference type="ARBA" id="ARBA00022517"/>
    </source>
</evidence>
<dbReference type="InterPro" id="IPR007276">
    <property type="entry name" value="Nop14"/>
</dbReference>
<evidence type="ECO:0000256" key="16">
    <source>
        <dbReference type="SAM" id="MobiDB-lite"/>
    </source>
</evidence>
<comment type="similarity">
    <text evidence="4">Belongs to the universal ribosomal protein uL16 family.</text>
</comment>
<dbReference type="CDD" id="cd01433">
    <property type="entry name" value="Ribosomal_L16_L10e"/>
    <property type="match status" value="1"/>
</dbReference>
<dbReference type="Gene3D" id="3.90.1170.10">
    <property type="entry name" value="Ribosomal protein L10e/L16"/>
    <property type="match status" value="1"/>
</dbReference>
<dbReference type="SUPFAM" id="SSF54686">
    <property type="entry name" value="Ribosomal protein L16p/L10e"/>
    <property type="match status" value="1"/>
</dbReference>
<feature type="region of interest" description="Disordered" evidence="16">
    <location>
        <begin position="335"/>
        <end position="397"/>
    </location>
</feature>
<comment type="subcellular location">
    <subcellularLocation>
        <location evidence="1">Mitochondrion</location>
    </subcellularLocation>
    <subcellularLocation>
        <location evidence="2">Nucleus</location>
        <location evidence="2">Nucleolus</location>
    </subcellularLocation>
</comment>
<evidence type="ECO:0000313" key="17">
    <source>
        <dbReference type="EMBL" id="KAK5644453.1"/>
    </source>
</evidence>
<protein>
    <recommendedName>
        <fullName evidence="13">Large ribosomal subunit protein uL16m</fullName>
    </recommendedName>
    <alternativeName>
        <fullName evidence="14">39S ribosomal protein L16, mitochondrial</fullName>
    </alternativeName>
</protein>